<dbReference type="InterPro" id="IPR011057">
    <property type="entry name" value="Mss4-like_sf"/>
</dbReference>
<protein>
    <recommendedName>
        <fullName evidence="4">CENP-V/GFA domain-containing protein</fullName>
    </recommendedName>
</protein>
<comment type="similarity">
    <text evidence="1">Belongs to the Gfa family.</text>
</comment>
<dbReference type="SUPFAM" id="SSF51316">
    <property type="entry name" value="Mss4-like"/>
    <property type="match status" value="1"/>
</dbReference>
<accession>A0ABU1W6K2</accession>
<comment type="caution">
    <text evidence="5">The sequence shown here is derived from an EMBL/GenBank/DDBJ whole genome shotgun (WGS) entry which is preliminary data.</text>
</comment>
<name>A0ABU1W6K2_9GAMM</name>
<evidence type="ECO:0000313" key="5">
    <source>
        <dbReference type="EMBL" id="MDR7132990.1"/>
    </source>
</evidence>
<evidence type="ECO:0000259" key="4">
    <source>
        <dbReference type="PROSITE" id="PS51891"/>
    </source>
</evidence>
<dbReference type="PROSITE" id="PS51891">
    <property type="entry name" value="CENP_V_GFA"/>
    <property type="match status" value="1"/>
</dbReference>
<evidence type="ECO:0000313" key="6">
    <source>
        <dbReference type="Proteomes" id="UP001251524"/>
    </source>
</evidence>
<dbReference type="Gene3D" id="2.170.150.70">
    <property type="match status" value="1"/>
</dbReference>
<dbReference type="InterPro" id="IPR006913">
    <property type="entry name" value="CENP-V/GFA"/>
</dbReference>
<keyword evidence="2" id="KW-0479">Metal-binding</keyword>
<sequence length="143" mass="15561">MSAVVLRGGCRCAALAIEATLDRPASAYTPRACDCSFCRERDAAWLSDSNGVLRLVQRDDADALHCRQGSGQADFIACAHCGTLMMVACEMDGRLYAAVNAHVFPGAQFAPEQPASPQHLSPEAKRERWRQLWFAEVCVETTG</sequence>
<feature type="domain" description="CENP-V/GFA" evidence="4">
    <location>
        <begin position="6"/>
        <end position="130"/>
    </location>
</feature>
<reference evidence="5 6" key="1">
    <citation type="submission" date="2023-07" db="EMBL/GenBank/DDBJ databases">
        <title>Sorghum-associated microbial communities from plants grown in Nebraska, USA.</title>
        <authorList>
            <person name="Schachtman D."/>
        </authorList>
    </citation>
    <scope>NUCLEOTIDE SEQUENCE [LARGE SCALE GENOMIC DNA]</scope>
    <source>
        <strain evidence="5 6">BE198</strain>
    </source>
</reference>
<gene>
    <name evidence="5" type="ORF">J2X06_000174</name>
</gene>
<dbReference type="RefSeq" id="WP_310057039.1">
    <property type="nucleotide sequence ID" value="NZ_JAVDVY010000001.1"/>
</dbReference>
<keyword evidence="3" id="KW-0862">Zinc</keyword>
<dbReference type="Proteomes" id="UP001251524">
    <property type="component" value="Unassembled WGS sequence"/>
</dbReference>
<keyword evidence="6" id="KW-1185">Reference proteome</keyword>
<proteinExistence type="inferred from homology"/>
<evidence type="ECO:0000256" key="1">
    <source>
        <dbReference type="ARBA" id="ARBA00005495"/>
    </source>
</evidence>
<evidence type="ECO:0000256" key="3">
    <source>
        <dbReference type="ARBA" id="ARBA00022833"/>
    </source>
</evidence>
<organism evidence="5 6">
    <name type="scientific">Lysobacter niastensis</name>
    <dbReference type="NCBI Taxonomy" id="380629"/>
    <lineage>
        <taxon>Bacteria</taxon>
        <taxon>Pseudomonadati</taxon>
        <taxon>Pseudomonadota</taxon>
        <taxon>Gammaproteobacteria</taxon>
        <taxon>Lysobacterales</taxon>
        <taxon>Lysobacteraceae</taxon>
        <taxon>Lysobacter</taxon>
    </lineage>
</organism>
<dbReference type="EMBL" id="JAVDVY010000001">
    <property type="protein sequence ID" value="MDR7132990.1"/>
    <property type="molecule type" value="Genomic_DNA"/>
</dbReference>
<evidence type="ECO:0000256" key="2">
    <source>
        <dbReference type="ARBA" id="ARBA00022723"/>
    </source>
</evidence>